<protein>
    <recommendedName>
        <fullName evidence="4">Transmembrane protein</fullName>
    </recommendedName>
</protein>
<evidence type="ECO:0000256" key="1">
    <source>
        <dbReference type="SAM" id="Phobius"/>
    </source>
</evidence>
<feature type="transmembrane region" description="Helical" evidence="1">
    <location>
        <begin position="7"/>
        <end position="25"/>
    </location>
</feature>
<name>S5MEV2_9MOLU</name>
<evidence type="ECO:0000313" key="2">
    <source>
        <dbReference type="EMBL" id="AGR42298.1"/>
    </source>
</evidence>
<dbReference type="AlphaFoldDB" id="S5MEV2"/>
<dbReference type="KEGG" id="sdi:SDIMI_v3c05940"/>
<dbReference type="PATRIC" id="fig|1276221.3.peg.594"/>
<dbReference type="RefSeq" id="WP_020836530.1">
    <property type="nucleotide sequence ID" value="NC_021833.1"/>
</dbReference>
<accession>S5MEV2</accession>
<gene>
    <name evidence="2" type="ORF">SDIMI_v3c05940</name>
</gene>
<keyword evidence="1" id="KW-0812">Transmembrane</keyword>
<evidence type="ECO:0008006" key="4">
    <source>
        <dbReference type="Google" id="ProtNLM"/>
    </source>
</evidence>
<keyword evidence="1" id="KW-0472">Membrane</keyword>
<dbReference type="HOGENOM" id="CLU_160728_0_0_14"/>
<reference evidence="2 3" key="1">
    <citation type="journal article" date="2013" name="Genome Biol. Evol.">
        <title>Comparison of metabolic capacities and inference of gene content evolution in mosquito-associated Spiroplasma diminutum and S. taiwanense.</title>
        <authorList>
            <person name="Lo W.S."/>
            <person name="Ku C."/>
            <person name="Chen L.L."/>
            <person name="Chang T.H."/>
            <person name="Kuo C.H."/>
        </authorList>
    </citation>
    <scope>NUCLEOTIDE SEQUENCE [LARGE SCALE GENOMIC DNA]</scope>
    <source>
        <strain evidence="2">CUAS-1</strain>
    </source>
</reference>
<dbReference type="EMBL" id="CP005076">
    <property type="protein sequence ID" value="AGR42298.1"/>
    <property type="molecule type" value="Genomic_DNA"/>
</dbReference>
<keyword evidence="1" id="KW-1133">Transmembrane helix</keyword>
<dbReference type="Proteomes" id="UP000014983">
    <property type="component" value="Chromosome"/>
</dbReference>
<keyword evidence="3" id="KW-1185">Reference proteome</keyword>
<dbReference type="InParanoid" id="S5MEV2"/>
<dbReference type="OrthoDB" id="389822at2"/>
<sequence length="125" mass="14336">MKKEIRVLVILLFAITTFIFSLSVIKKQQIFQGSVFVQEYIDDSGSINSDLYLISDKSLNINLIDYIILETNQGSMFVYSSQLEYSNSLIRININNIGSIKYPKNNVLIFGDKISWLSYLMSNAF</sequence>
<evidence type="ECO:0000313" key="3">
    <source>
        <dbReference type="Proteomes" id="UP000014983"/>
    </source>
</evidence>
<dbReference type="STRING" id="1276221.SDIMI_v3c05940"/>
<proteinExistence type="predicted"/>
<organism evidence="2 3">
    <name type="scientific">Spiroplasma diminutum CUAS-1</name>
    <dbReference type="NCBI Taxonomy" id="1276221"/>
    <lineage>
        <taxon>Bacteria</taxon>
        <taxon>Bacillati</taxon>
        <taxon>Mycoplasmatota</taxon>
        <taxon>Mollicutes</taxon>
        <taxon>Entomoplasmatales</taxon>
        <taxon>Spiroplasmataceae</taxon>
        <taxon>Spiroplasma</taxon>
    </lineage>
</organism>